<reference evidence="2 3" key="1">
    <citation type="submission" date="2017-03" db="EMBL/GenBank/DDBJ databases">
        <title>Genome of the blue death feigning beetle - Asbolus verrucosus.</title>
        <authorList>
            <person name="Rider S.D."/>
        </authorList>
    </citation>
    <scope>NUCLEOTIDE SEQUENCE [LARGE SCALE GENOMIC DNA]</scope>
    <source>
        <strain evidence="2">Butters</strain>
        <tissue evidence="2">Head and leg muscle</tissue>
    </source>
</reference>
<name>A0A482W8H6_ASBVE</name>
<sequence length="111" mass="13025">MQYMYTADIPKTARTQLAIYGDDTTILTRASQPWLVTQLLQEAVDDLENWFRKWLIKVNPEKSTAILIKGRKKGTHDGMISMNQRDIPWRREIKYLAVTIDDRLTFILQVN</sequence>
<comment type="caution">
    <text evidence="2">The sequence shown here is derived from an EMBL/GenBank/DDBJ whole genome shotgun (WGS) entry which is preliminary data.</text>
</comment>
<dbReference type="STRING" id="1661398.A0A482W8H6"/>
<dbReference type="AlphaFoldDB" id="A0A482W8H6"/>
<dbReference type="Proteomes" id="UP000292052">
    <property type="component" value="Unassembled WGS sequence"/>
</dbReference>
<protein>
    <submittedName>
        <fullName evidence="2">RVT 1 domain containing protein</fullName>
    </submittedName>
</protein>
<feature type="domain" description="Reverse transcriptase" evidence="1">
    <location>
        <begin position="1"/>
        <end position="100"/>
    </location>
</feature>
<keyword evidence="3" id="KW-1185">Reference proteome</keyword>
<evidence type="ECO:0000259" key="1">
    <source>
        <dbReference type="PROSITE" id="PS50878"/>
    </source>
</evidence>
<dbReference type="EMBL" id="QDEB01016941">
    <property type="protein sequence ID" value="RZC41452.1"/>
    <property type="molecule type" value="Genomic_DNA"/>
</dbReference>
<proteinExistence type="predicted"/>
<dbReference type="Pfam" id="PF00078">
    <property type="entry name" value="RVT_1"/>
    <property type="match status" value="1"/>
</dbReference>
<gene>
    <name evidence="2" type="ORF">BDFB_012216</name>
</gene>
<dbReference type="InterPro" id="IPR000477">
    <property type="entry name" value="RT_dom"/>
</dbReference>
<evidence type="ECO:0000313" key="2">
    <source>
        <dbReference type="EMBL" id="RZC41452.1"/>
    </source>
</evidence>
<dbReference type="OrthoDB" id="6818650at2759"/>
<evidence type="ECO:0000313" key="3">
    <source>
        <dbReference type="Proteomes" id="UP000292052"/>
    </source>
</evidence>
<accession>A0A482W8H6</accession>
<organism evidence="2 3">
    <name type="scientific">Asbolus verrucosus</name>
    <name type="common">Desert ironclad beetle</name>
    <dbReference type="NCBI Taxonomy" id="1661398"/>
    <lineage>
        <taxon>Eukaryota</taxon>
        <taxon>Metazoa</taxon>
        <taxon>Ecdysozoa</taxon>
        <taxon>Arthropoda</taxon>
        <taxon>Hexapoda</taxon>
        <taxon>Insecta</taxon>
        <taxon>Pterygota</taxon>
        <taxon>Neoptera</taxon>
        <taxon>Endopterygota</taxon>
        <taxon>Coleoptera</taxon>
        <taxon>Polyphaga</taxon>
        <taxon>Cucujiformia</taxon>
        <taxon>Tenebrionidae</taxon>
        <taxon>Pimeliinae</taxon>
        <taxon>Asbolus</taxon>
    </lineage>
</organism>
<dbReference type="PROSITE" id="PS50878">
    <property type="entry name" value="RT_POL"/>
    <property type="match status" value="1"/>
</dbReference>